<dbReference type="PANTHER" id="PTHR33453:SF38">
    <property type="entry name" value="DUF6598 DOMAIN-CONTAINING PROTEIN"/>
    <property type="match status" value="1"/>
</dbReference>
<name>A0A0A2VUK1_BEABA</name>
<dbReference type="STRING" id="1245745.A0A0A2VUK1"/>
<dbReference type="InterPro" id="IPR017989">
    <property type="entry name" value="Ribosome_inactivat_1/2"/>
</dbReference>
<evidence type="ECO:0000313" key="3">
    <source>
        <dbReference type="EMBL" id="KGQ11576.1"/>
    </source>
</evidence>
<reference evidence="3 4" key="1">
    <citation type="submission" date="2012-10" db="EMBL/GenBank/DDBJ databases">
        <title>Genome sequencing and analysis of entomopathogenic fungi Beauveria bassiana D1-5.</title>
        <authorList>
            <person name="Li Q."/>
            <person name="Wang L."/>
            <person name="Zhang Z."/>
            <person name="Wang Q."/>
            <person name="Ren J."/>
            <person name="Wang M."/>
            <person name="Xu W."/>
            <person name="Wang J."/>
            <person name="Lu Y."/>
            <person name="Du Q."/>
            <person name="Sun Z."/>
        </authorList>
    </citation>
    <scope>NUCLEOTIDE SEQUENCE [LARGE SCALE GENOMIC DNA]</scope>
    <source>
        <strain evidence="3 4">D1-5</strain>
    </source>
</reference>
<dbReference type="PRINTS" id="PR00396">
    <property type="entry name" value="SHIGARICIN"/>
</dbReference>
<dbReference type="GO" id="GO:0030598">
    <property type="term" value="F:rRNA N-glycosylase activity"/>
    <property type="evidence" value="ECO:0007669"/>
    <property type="project" value="InterPro"/>
</dbReference>
<keyword evidence="1" id="KW-0732">Signal</keyword>
<dbReference type="Pfam" id="PF20241">
    <property type="entry name" value="DUF6598"/>
    <property type="match status" value="1"/>
</dbReference>
<dbReference type="InterPro" id="IPR016139">
    <property type="entry name" value="Ribosome_inactivat_prot_sub2"/>
</dbReference>
<feature type="chain" id="PRO_5001995979" evidence="1">
    <location>
        <begin position="17"/>
        <end position="566"/>
    </location>
</feature>
<dbReference type="InterPro" id="IPR046533">
    <property type="entry name" value="DUF6598"/>
</dbReference>
<dbReference type="Gene3D" id="4.10.470.10">
    <property type="entry name" value="Ricin (A Subunit), domain 2"/>
    <property type="match status" value="1"/>
</dbReference>
<gene>
    <name evidence="3" type="ORF">BBAD15_g2684</name>
</gene>
<evidence type="ECO:0000259" key="2">
    <source>
        <dbReference type="Pfam" id="PF20241"/>
    </source>
</evidence>
<dbReference type="GO" id="GO:0017148">
    <property type="term" value="P:negative regulation of translation"/>
    <property type="evidence" value="ECO:0007669"/>
    <property type="project" value="InterPro"/>
</dbReference>
<comment type="caution">
    <text evidence="3">The sequence shown here is derived from an EMBL/GenBank/DDBJ whole genome shotgun (WGS) entry which is preliminary data.</text>
</comment>
<evidence type="ECO:0000256" key="1">
    <source>
        <dbReference type="SAM" id="SignalP"/>
    </source>
</evidence>
<dbReference type="PANTHER" id="PTHR33453">
    <property type="match status" value="1"/>
</dbReference>
<dbReference type="SUPFAM" id="SSF56371">
    <property type="entry name" value="Ribosome inactivating proteins (RIP)"/>
    <property type="match status" value="1"/>
</dbReference>
<proteinExistence type="predicted"/>
<dbReference type="Pfam" id="PF00161">
    <property type="entry name" value="RIP"/>
    <property type="match status" value="1"/>
</dbReference>
<dbReference type="eggNOG" id="ENOG502S2GC">
    <property type="taxonomic scope" value="Eukaryota"/>
</dbReference>
<dbReference type="InterPro" id="IPR016138">
    <property type="entry name" value="Ribosome_inactivat_prot_sub1"/>
</dbReference>
<protein>
    <submittedName>
        <fullName evidence="3">Protein synthesis inhibitor I</fullName>
    </submittedName>
</protein>
<dbReference type="HOGENOM" id="CLU_481438_0_0_1"/>
<evidence type="ECO:0000313" key="4">
    <source>
        <dbReference type="Proteomes" id="UP000030106"/>
    </source>
</evidence>
<dbReference type="Proteomes" id="UP000030106">
    <property type="component" value="Unassembled WGS sequence"/>
</dbReference>
<feature type="domain" description="DUF6598" evidence="2">
    <location>
        <begin position="322"/>
        <end position="563"/>
    </location>
</feature>
<dbReference type="AlphaFoldDB" id="A0A0A2VUK1"/>
<accession>A0A0A2VUK1</accession>
<feature type="signal peptide" evidence="1">
    <location>
        <begin position="1"/>
        <end position="16"/>
    </location>
</feature>
<dbReference type="Gene3D" id="3.40.420.10">
    <property type="entry name" value="Ricin (A subunit), domain 1"/>
    <property type="match status" value="1"/>
</dbReference>
<dbReference type="EMBL" id="ANFO01000198">
    <property type="protein sequence ID" value="KGQ11576.1"/>
    <property type="molecule type" value="Genomic_DNA"/>
</dbReference>
<organism evidence="3 4">
    <name type="scientific">Beauveria bassiana D1-5</name>
    <dbReference type="NCBI Taxonomy" id="1245745"/>
    <lineage>
        <taxon>Eukaryota</taxon>
        <taxon>Fungi</taxon>
        <taxon>Dikarya</taxon>
        <taxon>Ascomycota</taxon>
        <taxon>Pezizomycotina</taxon>
        <taxon>Sordariomycetes</taxon>
        <taxon>Hypocreomycetidae</taxon>
        <taxon>Hypocreales</taxon>
        <taxon>Cordycipitaceae</taxon>
        <taxon>Beauveria</taxon>
    </lineage>
</organism>
<sequence length="566" mass="62446">MKFHILTLAALSLTAASPLPGEPGNIVPQGLEYSDSNIDHSLNVKELKFGLPSFRQPEQLERRDDIPVEELKVDPSTKEVYKNFIERIRRRVQDSGVSSHGRPVLPPQQMPPTSWFDIVLRTQSQAVRLRIRSDNLYLDGYRAEDSDQWLEFGVANVDPHLIDGSTHLGFDGGYTSLQTNAARRRSETTLGQQQLTTAVNQLATTADRRERARSLLVVIQMICEAIRFTHISDTITNNYSAGVTPDERFTALENGWGDVSTALLRHDQNPEGQIQLPRPNAMGINSVTDAVAVIGVLLRYSIDGGSRPRRQAQALIPSGRPLVEILWLEIDNIDKEDPGDLYGTITATDGLSSQYLYNVDRADDQSVSPGDRVALTGPSRTISAAGSFVIDFNLVDKDSDVSNDDEIIKDQLSWNVYNASNQYDVPIPKPISGAYGQGKVDYVVMSNAAEALVEVVMVNGDNEDPANVFGTVRVHSKFVQRQLFQKADNEHIEIGQGKKIPLSRAVMAVPMDDTLEVHVDLTDHDPESFNDNIATGSVSFKPQVLRSASLPIPGQNGNVEVRVAWS</sequence>
<dbReference type="InterPro" id="IPR036041">
    <property type="entry name" value="Ribosome-inact_prot_sf"/>
</dbReference>
<dbReference type="InterPro" id="IPR001574">
    <property type="entry name" value="Ribosome_inactivat_prot"/>
</dbReference>